<dbReference type="InterPro" id="IPR052179">
    <property type="entry name" value="DD-CPase-like"/>
</dbReference>
<dbReference type="Gene3D" id="3.30.1380.10">
    <property type="match status" value="1"/>
</dbReference>
<dbReference type="GO" id="GO:0006508">
    <property type="term" value="P:proteolysis"/>
    <property type="evidence" value="ECO:0007669"/>
    <property type="project" value="InterPro"/>
</dbReference>
<dbReference type="InterPro" id="IPR009045">
    <property type="entry name" value="Zn_M74/Hedgehog-like"/>
</dbReference>
<dbReference type="RefSeq" id="WP_179729447.1">
    <property type="nucleotide sequence ID" value="NZ_BAABEF010000001.1"/>
</dbReference>
<evidence type="ECO:0000313" key="3">
    <source>
        <dbReference type="EMBL" id="NYD33400.1"/>
    </source>
</evidence>
<dbReference type="InterPro" id="IPR003709">
    <property type="entry name" value="VanY-like_core_dom"/>
</dbReference>
<comment type="caution">
    <text evidence="3">The sequence shown here is derived from an EMBL/GenBank/DDBJ whole genome shotgun (WGS) entry which is preliminary data.</text>
</comment>
<evidence type="ECO:0000313" key="4">
    <source>
        <dbReference type="Proteomes" id="UP000582231"/>
    </source>
</evidence>
<reference evidence="3 4" key="1">
    <citation type="submission" date="2020-07" db="EMBL/GenBank/DDBJ databases">
        <title>Sequencing the genomes of 1000 actinobacteria strains.</title>
        <authorList>
            <person name="Klenk H.-P."/>
        </authorList>
    </citation>
    <scope>NUCLEOTIDE SEQUENCE [LARGE SCALE GENOMIC DNA]</scope>
    <source>
        <strain evidence="3 4">DSM 19082</strain>
    </source>
</reference>
<gene>
    <name evidence="3" type="ORF">BJ958_004946</name>
</gene>
<dbReference type="EMBL" id="JACCBF010000001">
    <property type="protein sequence ID" value="NYD33400.1"/>
    <property type="molecule type" value="Genomic_DNA"/>
</dbReference>
<organism evidence="3 4">
    <name type="scientific">Nocardioides kongjuensis</name>
    <dbReference type="NCBI Taxonomy" id="349522"/>
    <lineage>
        <taxon>Bacteria</taxon>
        <taxon>Bacillati</taxon>
        <taxon>Actinomycetota</taxon>
        <taxon>Actinomycetes</taxon>
        <taxon>Propionibacteriales</taxon>
        <taxon>Nocardioidaceae</taxon>
        <taxon>Nocardioides</taxon>
    </lineage>
</organism>
<proteinExistence type="predicted"/>
<dbReference type="PANTHER" id="PTHR34385:SF1">
    <property type="entry name" value="PEPTIDOGLYCAN L-ALANYL-D-GLUTAMATE ENDOPEPTIDASE CWLK"/>
    <property type="match status" value="1"/>
</dbReference>
<dbReference type="PANTHER" id="PTHR34385">
    <property type="entry name" value="D-ALANYL-D-ALANINE CARBOXYPEPTIDASE"/>
    <property type="match status" value="1"/>
</dbReference>
<feature type="domain" description="D-alanyl-D-alanine carboxypeptidase-like core" evidence="2">
    <location>
        <begin position="60"/>
        <end position="138"/>
    </location>
</feature>
<dbReference type="Pfam" id="PF02557">
    <property type="entry name" value="VanY"/>
    <property type="match status" value="1"/>
</dbReference>
<keyword evidence="4" id="KW-1185">Reference proteome</keyword>
<evidence type="ECO:0000259" key="2">
    <source>
        <dbReference type="Pfam" id="PF02557"/>
    </source>
</evidence>
<dbReference type="CDD" id="cd14846">
    <property type="entry name" value="Peptidase_M15_like"/>
    <property type="match status" value="1"/>
</dbReference>
<feature type="region of interest" description="Disordered" evidence="1">
    <location>
        <begin position="29"/>
        <end position="53"/>
    </location>
</feature>
<name>A0A852RX06_9ACTN</name>
<accession>A0A852RX06</accession>
<protein>
    <recommendedName>
        <fullName evidence="2">D-alanyl-D-alanine carboxypeptidase-like core domain-containing protein</fullName>
    </recommendedName>
</protein>
<dbReference type="Proteomes" id="UP000582231">
    <property type="component" value="Unassembled WGS sequence"/>
</dbReference>
<sequence length="186" mass="20128">MATSPTRPVFLLLVVFVLLGAVGYRSLTSTSSAADTGPVGDGELPDGTSVYDDTHAGVTELDPDLLRALRRAARAAVDDDVDVVVNSGWRSRSYQQRLLDEAVATYGSREEAARWVSTPDSSPHVSGDAVDIGPARAAAWLGTYGAQFGLCRIYDNEPWHFELRPKAVDDGCPPRYADPTHDPRNR</sequence>
<dbReference type="GO" id="GO:0008233">
    <property type="term" value="F:peptidase activity"/>
    <property type="evidence" value="ECO:0007669"/>
    <property type="project" value="InterPro"/>
</dbReference>
<evidence type="ECO:0000256" key="1">
    <source>
        <dbReference type="SAM" id="MobiDB-lite"/>
    </source>
</evidence>
<dbReference type="SUPFAM" id="SSF55166">
    <property type="entry name" value="Hedgehog/DD-peptidase"/>
    <property type="match status" value="1"/>
</dbReference>
<dbReference type="AlphaFoldDB" id="A0A852RX06"/>